<evidence type="ECO:0000259" key="2">
    <source>
        <dbReference type="Pfam" id="PF20434"/>
    </source>
</evidence>
<dbReference type="AlphaFoldDB" id="A0A2A2EIN9"/>
<dbReference type="InterPro" id="IPR029058">
    <property type="entry name" value="AB_hydrolase_fold"/>
</dbReference>
<dbReference type="Proteomes" id="UP000218399">
    <property type="component" value="Unassembled WGS sequence"/>
</dbReference>
<dbReference type="InterPro" id="IPR049492">
    <property type="entry name" value="BD-FAE-like_dom"/>
</dbReference>
<name>A0A2A2EIN9_9BIFI</name>
<evidence type="ECO:0000313" key="3">
    <source>
        <dbReference type="EMBL" id="PAU68796.1"/>
    </source>
</evidence>
<protein>
    <submittedName>
        <fullName evidence="3">Acetyl esterase</fullName>
    </submittedName>
</protein>
<dbReference type="OrthoDB" id="9794725at2"/>
<dbReference type="EMBL" id="MVOH01000003">
    <property type="protein sequence ID" value="PAU68796.1"/>
    <property type="molecule type" value="Genomic_DNA"/>
</dbReference>
<sequence>MQYFETTLTGIDGSDARFAGYMPDNYPDIDPDRRRPAVLVLPGSGYWQTTDREGEPIALKFLAEDYNAFVLHYSCRPSVYPTSVLEVAEAVRRMHEHADDWHIDTSRIAVIGFSAGGHLAADFATSASDDVMRAHGYDPDMLRPAALMLSYPVISAGEHRHDGSFRALLGERYADPDMMREVSIEEHIGAKTPPVFVWHTVPDDCVPVENTLLLIAACKAADVPIETHLFPTGGHGLSLATAETAWGGTDGIEPGVDVWIRLALAWLARTFGTSGHDTM</sequence>
<dbReference type="PANTHER" id="PTHR48081">
    <property type="entry name" value="AB HYDROLASE SUPERFAMILY PROTEIN C4A8.06C"/>
    <property type="match status" value="1"/>
</dbReference>
<gene>
    <name evidence="3" type="ORF">B1526_0222</name>
</gene>
<accession>A0A2A2EIN9</accession>
<organism evidence="3 4">
    <name type="scientific">Bifidobacterium criceti</name>
    <dbReference type="NCBI Taxonomy" id="1960969"/>
    <lineage>
        <taxon>Bacteria</taxon>
        <taxon>Bacillati</taxon>
        <taxon>Actinomycetota</taxon>
        <taxon>Actinomycetes</taxon>
        <taxon>Bifidobacteriales</taxon>
        <taxon>Bifidobacteriaceae</taxon>
        <taxon>Bifidobacterium</taxon>
    </lineage>
</organism>
<keyword evidence="4" id="KW-1185">Reference proteome</keyword>
<evidence type="ECO:0000256" key="1">
    <source>
        <dbReference type="ARBA" id="ARBA00022801"/>
    </source>
</evidence>
<dbReference type="SUPFAM" id="SSF53474">
    <property type="entry name" value="alpha/beta-Hydrolases"/>
    <property type="match status" value="2"/>
</dbReference>
<keyword evidence="1" id="KW-0378">Hydrolase</keyword>
<dbReference type="PANTHER" id="PTHR48081:SF6">
    <property type="entry name" value="PEPTIDASE S9 PROLYL OLIGOPEPTIDASE CATALYTIC DOMAIN-CONTAINING PROTEIN"/>
    <property type="match status" value="1"/>
</dbReference>
<dbReference type="InterPro" id="IPR050300">
    <property type="entry name" value="GDXG_lipolytic_enzyme"/>
</dbReference>
<feature type="domain" description="BD-FAE-like" evidence="2">
    <location>
        <begin position="33"/>
        <end position="214"/>
    </location>
</feature>
<dbReference type="GO" id="GO:0016787">
    <property type="term" value="F:hydrolase activity"/>
    <property type="evidence" value="ECO:0007669"/>
    <property type="project" value="UniProtKB-KW"/>
</dbReference>
<dbReference type="RefSeq" id="WP_095614298.1">
    <property type="nucleotide sequence ID" value="NZ_MVOH01000003.1"/>
</dbReference>
<reference evidence="3 4" key="1">
    <citation type="journal article" date="2017" name="ISME J.">
        <title>Unveiling bifidobacterial biogeography across the mammalian branch of the tree of life.</title>
        <authorList>
            <person name="Milani C."/>
            <person name="Mangifesta M."/>
            <person name="Mancabelli L."/>
            <person name="Lugli G.A."/>
            <person name="James K."/>
            <person name="Duranti S."/>
            <person name="Turroni F."/>
            <person name="Ferrario C."/>
            <person name="Ossiprandi M.C."/>
            <person name="van Sinderen D."/>
            <person name="Ventura M."/>
        </authorList>
    </citation>
    <scope>NUCLEOTIDE SEQUENCE [LARGE SCALE GENOMIC DNA]</scope>
    <source>
        <strain evidence="4">Ham19E</strain>
    </source>
</reference>
<dbReference type="Gene3D" id="3.40.50.1820">
    <property type="entry name" value="alpha/beta hydrolase"/>
    <property type="match status" value="1"/>
</dbReference>
<proteinExistence type="predicted"/>
<evidence type="ECO:0000313" key="4">
    <source>
        <dbReference type="Proteomes" id="UP000218399"/>
    </source>
</evidence>
<comment type="caution">
    <text evidence="3">The sequence shown here is derived from an EMBL/GenBank/DDBJ whole genome shotgun (WGS) entry which is preliminary data.</text>
</comment>
<dbReference type="Pfam" id="PF20434">
    <property type="entry name" value="BD-FAE"/>
    <property type="match status" value="1"/>
</dbReference>